<dbReference type="VEuPathDB" id="FungiDB:SPPG_05086"/>
<evidence type="ECO:0000313" key="3">
    <source>
        <dbReference type="Proteomes" id="UP000053201"/>
    </source>
</evidence>
<dbReference type="VEuPathDB" id="FungiDB:SPPG_05094"/>
<dbReference type="Proteomes" id="UP000053201">
    <property type="component" value="Unassembled WGS sequence"/>
</dbReference>
<evidence type="ECO:0000313" key="1">
    <source>
        <dbReference type="EMBL" id="KNC99705.1"/>
    </source>
</evidence>
<keyword evidence="3" id="KW-1185">Reference proteome</keyword>
<protein>
    <submittedName>
        <fullName evidence="2">Uncharacterized protein</fullName>
    </submittedName>
</protein>
<dbReference type="RefSeq" id="XP_016607752.1">
    <property type="nucleotide sequence ID" value="XM_016753324.1"/>
</dbReference>
<gene>
    <name evidence="1" type="ORF">SPPG_05086</name>
    <name evidence="2" type="ORF">SPPG_05094</name>
</gene>
<reference evidence="2 3" key="1">
    <citation type="submission" date="2009-08" db="EMBL/GenBank/DDBJ databases">
        <title>The Genome Sequence of Spizellomyces punctatus strain DAOM BR117.</title>
        <authorList>
            <consortium name="The Broad Institute Genome Sequencing Platform"/>
            <person name="Russ C."/>
            <person name="Cuomo C."/>
            <person name="Shea T."/>
            <person name="Young S.K."/>
            <person name="Zeng Q."/>
            <person name="Koehrsen M."/>
            <person name="Haas B."/>
            <person name="Borodovsky M."/>
            <person name="Guigo R."/>
            <person name="Alvarado L."/>
            <person name="Berlin A."/>
            <person name="Bochicchio J."/>
            <person name="Borenstein D."/>
            <person name="Chapman S."/>
            <person name="Chen Z."/>
            <person name="Engels R."/>
            <person name="Freedman E."/>
            <person name="Gellesch M."/>
            <person name="Goldberg J."/>
            <person name="Griggs A."/>
            <person name="Gujja S."/>
            <person name="Heiman D."/>
            <person name="Hepburn T."/>
            <person name="Howarth C."/>
            <person name="Jen D."/>
            <person name="Larson L."/>
            <person name="Lewis B."/>
            <person name="Mehta T."/>
            <person name="Park D."/>
            <person name="Pearson M."/>
            <person name="Roberts A."/>
            <person name="Saif S."/>
            <person name="Shenoy N."/>
            <person name="Sisk P."/>
            <person name="Stolte C."/>
            <person name="Sykes S."/>
            <person name="Thomson T."/>
            <person name="Walk T."/>
            <person name="White J."/>
            <person name="Yandava C."/>
            <person name="Burger G."/>
            <person name="Gray M.W."/>
            <person name="Holland P.W.H."/>
            <person name="King N."/>
            <person name="Lang F.B.F."/>
            <person name="Roger A.J."/>
            <person name="Ruiz-Trillo I."/>
            <person name="Lander E."/>
            <person name="Nusbaum C."/>
        </authorList>
    </citation>
    <scope>NUCLEOTIDE SEQUENCE [LARGE SCALE GENOMIC DNA]</scope>
    <source>
        <strain evidence="2 3">DAOM BR117</strain>
    </source>
</reference>
<accession>A0A0L0HF29</accession>
<proteinExistence type="predicted"/>
<dbReference type="AlphaFoldDB" id="A0A0L0HF29"/>
<dbReference type="RefSeq" id="XP_016607745.1">
    <property type="nucleotide sequence ID" value="XM_016753317.1"/>
</dbReference>
<dbReference type="EMBL" id="KQ257457">
    <property type="protein sequence ID" value="KNC99705.1"/>
    <property type="molecule type" value="Genomic_DNA"/>
</dbReference>
<name>A0A0L0HF29_SPIPD</name>
<sequence length="138" mass="15485">MDSAPSSALSRLAAQKLIRRASGEELFDIKRFYQLTVDNEKYQKIVTGNRRSKEAIERKMVDLGIRSIIGEDGSNMYVASLVEEKLGALTNDIKKELMNAGYTEDQVTQISAIYRMQRNVLRLKVSCVSVTEGGFEST</sequence>
<dbReference type="EMBL" id="KQ257457">
    <property type="protein sequence ID" value="KNC99712.1"/>
    <property type="molecule type" value="Genomic_DNA"/>
</dbReference>
<dbReference type="GeneID" id="27688493"/>
<evidence type="ECO:0000313" key="2">
    <source>
        <dbReference type="EMBL" id="KNC99712.1"/>
    </source>
</evidence>
<dbReference type="GeneID" id="27688500"/>
<organism evidence="2 3">
    <name type="scientific">Spizellomyces punctatus (strain DAOM BR117)</name>
    <dbReference type="NCBI Taxonomy" id="645134"/>
    <lineage>
        <taxon>Eukaryota</taxon>
        <taxon>Fungi</taxon>
        <taxon>Fungi incertae sedis</taxon>
        <taxon>Chytridiomycota</taxon>
        <taxon>Chytridiomycota incertae sedis</taxon>
        <taxon>Chytridiomycetes</taxon>
        <taxon>Spizellomycetales</taxon>
        <taxon>Spizellomycetaceae</taxon>
        <taxon>Spizellomyces</taxon>
    </lineage>
</organism>